<gene>
    <name evidence="10" type="ORF">BOX15_Mlig029270g1</name>
</gene>
<evidence type="ECO:0000256" key="8">
    <source>
        <dbReference type="ARBA" id="ARBA00023136"/>
    </source>
</evidence>
<evidence type="ECO:0000313" key="11">
    <source>
        <dbReference type="Proteomes" id="UP000215902"/>
    </source>
</evidence>
<keyword evidence="11" id="KW-1185">Reference proteome</keyword>
<sequence length="151" mass="16176">GRSIIEIILLGSRVVGRAFAAALREEYAASQQAAKNRQQSSSGSGASDSDQSGTASAISGLSLKEAMQILHVENLEDKSRIQHQYDHLFGVNDRKKGGSFYLQAKVFRAKERIDQEIGQQTVDPSMSSGKQSGESTSSTSTESAAHKKASD</sequence>
<accession>A0A267EVN4</accession>
<dbReference type="GO" id="GO:0030150">
    <property type="term" value="P:protein import into mitochondrial matrix"/>
    <property type="evidence" value="ECO:0007669"/>
    <property type="project" value="InterPro"/>
</dbReference>
<dbReference type="OrthoDB" id="10262892at2759"/>
<feature type="compositionally biased region" description="Low complexity" evidence="9">
    <location>
        <begin position="125"/>
        <end position="143"/>
    </location>
</feature>
<feature type="region of interest" description="Disordered" evidence="9">
    <location>
        <begin position="113"/>
        <end position="151"/>
    </location>
</feature>
<dbReference type="GO" id="GO:0005744">
    <property type="term" value="C:TIM23 mitochondrial import inner membrane translocase complex"/>
    <property type="evidence" value="ECO:0007669"/>
    <property type="project" value="InterPro"/>
</dbReference>
<keyword evidence="5" id="KW-0653">Protein transport</keyword>
<feature type="non-terminal residue" evidence="10">
    <location>
        <position position="1"/>
    </location>
</feature>
<keyword evidence="8" id="KW-0472">Membrane</keyword>
<evidence type="ECO:0000313" key="10">
    <source>
        <dbReference type="EMBL" id="PAA65583.1"/>
    </source>
</evidence>
<keyword evidence="7" id="KW-0496">Mitochondrion</keyword>
<protein>
    <submittedName>
        <fullName evidence="10">Uncharacterized protein</fullName>
    </submittedName>
</protein>
<evidence type="ECO:0000256" key="9">
    <source>
        <dbReference type="SAM" id="MobiDB-lite"/>
    </source>
</evidence>
<keyword evidence="3" id="KW-0813">Transport</keyword>
<evidence type="ECO:0000256" key="6">
    <source>
        <dbReference type="ARBA" id="ARBA00023010"/>
    </source>
</evidence>
<evidence type="ECO:0000256" key="5">
    <source>
        <dbReference type="ARBA" id="ARBA00022927"/>
    </source>
</evidence>
<name>A0A267EVN4_9PLAT</name>
<dbReference type="FunFam" id="1.10.287.110:FF:000006">
    <property type="entry name" value="Import inner membrane translocase subunit TIM16"/>
    <property type="match status" value="1"/>
</dbReference>
<evidence type="ECO:0000256" key="2">
    <source>
        <dbReference type="ARBA" id="ARBA00008817"/>
    </source>
</evidence>
<dbReference type="Gene3D" id="1.10.287.110">
    <property type="entry name" value="DnaJ domain"/>
    <property type="match status" value="1"/>
</dbReference>
<organism evidence="10 11">
    <name type="scientific">Macrostomum lignano</name>
    <dbReference type="NCBI Taxonomy" id="282301"/>
    <lineage>
        <taxon>Eukaryota</taxon>
        <taxon>Metazoa</taxon>
        <taxon>Spiralia</taxon>
        <taxon>Lophotrochozoa</taxon>
        <taxon>Platyhelminthes</taxon>
        <taxon>Rhabditophora</taxon>
        <taxon>Macrostomorpha</taxon>
        <taxon>Macrostomida</taxon>
        <taxon>Macrostomidae</taxon>
        <taxon>Macrostomum</taxon>
    </lineage>
</organism>
<evidence type="ECO:0000256" key="1">
    <source>
        <dbReference type="ARBA" id="ARBA00004637"/>
    </source>
</evidence>
<reference evidence="10 11" key="1">
    <citation type="submission" date="2017-06" db="EMBL/GenBank/DDBJ databases">
        <title>A platform for efficient transgenesis in Macrostomum lignano, a flatworm model organism for stem cell research.</title>
        <authorList>
            <person name="Berezikov E."/>
        </authorList>
    </citation>
    <scope>NUCLEOTIDE SEQUENCE [LARGE SCALE GENOMIC DNA]</scope>
    <source>
        <strain evidence="10">DV1</strain>
        <tissue evidence="10">Whole organism</tissue>
    </source>
</reference>
<evidence type="ECO:0000256" key="3">
    <source>
        <dbReference type="ARBA" id="ARBA00022448"/>
    </source>
</evidence>
<feature type="region of interest" description="Disordered" evidence="9">
    <location>
        <begin position="30"/>
        <end position="57"/>
    </location>
</feature>
<dbReference type="Pfam" id="PF03656">
    <property type="entry name" value="Pam16"/>
    <property type="match status" value="1"/>
</dbReference>
<dbReference type="EMBL" id="NIVC01001637">
    <property type="protein sequence ID" value="PAA65583.1"/>
    <property type="molecule type" value="Genomic_DNA"/>
</dbReference>
<evidence type="ECO:0000256" key="4">
    <source>
        <dbReference type="ARBA" id="ARBA00022792"/>
    </source>
</evidence>
<dbReference type="InterPro" id="IPR005341">
    <property type="entry name" value="Tim16"/>
</dbReference>
<comment type="caution">
    <text evidence="10">The sequence shown here is derived from an EMBL/GenBank/DDBJ whole genome shotgun (WGS) entry which is preliminary data.</text>
</comment>
<comment type="similarity">
    <text evidence="2">Belongs to the TIM16/PAM16 family.</text>
</comment>
<evidence type="ECO:0000256" key="7">
    <source>
        <dbReference type="ARBA" id="ARBA00023128"/>
    </source>
</evidence>
<dbReference type="AlphaFoldDB" id="A0A267EVN4"/>
<dbReference type="InterPro" id="IPR036869">
    <property type="entry name" value="J_dom_sf"/>
</dbReference>
<dbReference type="STRING" id="282301.A0A267EVN4"/>
<dbReference type="PANTHER" id="PTHR12388">
    <property type="entry name" value="MITOCHONDRIA ASSOCIATED GRANULOCYTE MACROPHAGE CSF SIGNALING MOLECULE"/>
    <property type="match status" value="1"/>
</dbReference>
<feature type="compositionally biased region" description="Low complexity" evidence="9">
    <location>
        <begin position="38"/>
        <end position="57"/>
    </location>
</feature>
<comment type="subcellular location">
    <subcellularLocation>
        <location evidence="1">Mitochondrion inner membrane</location>
        <topology evidence="1">Peripheral membrane protein</topology>
    </subcellularLocation>
</comment>
<proteinExistence type="inferred from homology"/>
<dbReference type="Proteomes" id="UP000215902">
    <property type="component" value="Unassembled WGS sequence"/>
</dbReference>
<dbReference type="PANTHER" id="PTHR12388:SF0">
    <property type="entry name" value="MITOCHONDRIAL IMPORT INNER MEMBRANE TRANSLOCASE SUBUNIT TIM16"/>
    <property type="match status" value="1"/>
</dbReference>
<keyword evidence="6" id="KW-0811">Translocation</keyword>
<keyword evidence="4" id="KW-0999">Mitochondrion inner membrane</keyword>